<dbReference type="RefSeq" id="WP_187319566.1">
    <property type="nucleotide sequence ID" value="NZ_JACSCY010000006.1"/>
</dbReference>
<sequence length="201" mass="22426">MKGVIYQGESVSDAATFARLPLAMQNYLLQCNGLLAYQGGLHLRGCCQAPEWHSLRHAWEGEAALSARYQKVRPTDIPFAEDYAGNQFLLRGEEVVFLDAETGEIAYLQVDFEKFIAGVEKFPQQALGLEILISYLKGGGHLRPGELLSIQPPQCVEAPNQQRTLRPQPTAERLAFLADFYRQIRNLPDGQALRISPSSDH</sequence>
<keyword evidence="2" id="KW-1185">Reference proteome</keyword>
<proteinExistence type="predicted"/>
<comment type="caution">
    <text evidence="1">The sequence shown here is derived from an EMBL/GenBank/DDBJ whole genome shotgun (WGS) entry which is preliminary data.</text>
</comment>
<gene>
    <name evidence="1" type="ORF">H8B15_10105</name>
</gene>
<accession>A0ABR7ML12</accession>
<evidence type="ECO:0000313" key="1">
    <source>
        <dbReference type="EMBL" id="MBC6611277.1"/>
    </source>
</evidence>
<protein>
    <submittedName>
        <fullName evidence="1">SMI1/KNR4 family protein</fullName>
    </submittedName>
</protein>
<evidence type="ECO:0000313" key="2">
    <source>
        <dbReference type="Proteomes" id="UP000622017"/>
    </source>
</evidence>
<dbReference type="Proteomes" id="UP000622017">
    <property type="component" value="Unassembled WGS sequence"/>
</dbReference>
<organism evidence="1 2">
    <name type="scientific">Hymenobacter citatus</name>
    <dbReference type="NCBI Taxonomy" id="2763506"/>
    <lineage>
        <taxon>Bacteria</taxon>
        <taxon>Pseudomonadati</taxon>
        <taxon>Bacteroidota</taxon>
        <taxon>Cytophagia</taxon>
        <taxon>Cytophagales</taxon>
        <taxon>Hymenobacteraceae</taxon>
        <taxon>Hymenobacter</taxon>
    </lineage>
</organism>
<name>A0ABR7ML12_9BACT</name>
<dbReference type="EMBL" id="JACSCY010000006">
    <property type="protein sequence ID" value="MBC6611277.1"/>
    <property type="molecule type" value="Genomic_DNA"/>
</dbReference>
<reference evidence="1 2" key="1">
    <citation type="submission" date="2020-08" db="EMBL/GenBank/DDBJ databases">
        <title>Hymenobacter sp.</title>
        <authorList>
            <person name="Kim M.K."/>
        </authorList>
    </citation>
    <scope>NUCLEOTIDE SEQUENCE [LARGE SCALE GENOMIC DNA]</scope>
    <source>
        <strain evidence="1 2">BT507</strain>
    </source>
</reference>